<dbReference type="InterPro" id="IPR015904">
    <property type="entry name" value="Sulphide_quinone_reductase"/>
</dbReference>
<dbReference type="GO" id="GO:0106436">
    <property type="term" value="F:glutathione-dependent sulfide quinone oxidoreductase activity"/>
    <property type="evidence" value="ECO:0007669"/>
    <property type="project" value="UniProtKB-EC"/>
</dbReference>
<dbReference type="Gene3D" id="3.50.50.60">
    <property type="entry name" value="FAD/NAD(P)-binding domain"/>
    <property type="match status" value="2"/>
</dbReference>
<evidence type="ECO:0000256" key="1">
    <source>
        <dbReference type="ARBA" id="ARBA00001974"/>
    </source>
</evidence>
<keyword evidence="5" id="KW-0274">FAD</keyword>
<keyword evidence="4" id="KW-0874">Quinone</keyword>
<keyword evidence="19" id="KW-1185">Reference proteome</keyword>
<comment type="similarity">
    <text evidence="13">Belongs to the SQRD family.</text>
</comment>
<dbReference type="Pfam" id="PF07992">
    <property type="entry name" value="Pyr_redox_2"/>
    <property type="match status" value="1"/>
</dbReference>
<dbReference type="GO" id="GO:0005739">
    <property type="term" value="C:mitochondrion"/>
    <property type="evidence" value="ECO:0007669"/>
    <property type="project" value="UniProtKB-SubCell"/>
</dbReference>
<keyword evidence="6" id="KW-0809">Transit peptide</keyword>
<comment type="subcellular location">
    <subcellularLocation>
        <location evidence="2">Mitochondrion</location>
    </subcellularLocation>
</comment>
<evidence type="ECO:0000256" key="9">
    <source>
        <dbReference type="ARBA" id="ARBA00051038"/>
    </source>
</evidence>
<dbReference type="GO" id="GO:0071949">
    <property type="term" value="F:FAD binding"/>
    <property type="evidence" value="ECO:0007669"/>
    <property type="project" value="TreeGrafter"/>
</dbReference>
<dbReference type="GO" id="GO:0070221">
    <property type="term" value="P:sulfide oxidation, using sulfide:quinone oxidoreductase"/>
    <property type="evidence" value="ECO:0007669"/>
    <property type="project" value="TreeGrafter"/>
</dbReference>
<protein>
    <recommendedName>
        <fullName evidence="15">Sulfide:quinone oxidoreductase, mitochondrial</fullName>
        <ecNumber evidence="14">1.8.5.8</ecNumber>
    </recommendedName>
    <alternativeName>
        <fullName evidence="16">Sulfide quinone oxidoreductase</fullName>
    </alternativeName>
</protein>
<evidence type="ECO:0000256" key="13">
    <source>
        <dbReference type="ARBA" id="ARBA00060891"/>
    </source>
</evidence>
<name>A0A6A4WP94_AMPAM</name>
<dbReference type="InterPro" id="IPR036188">
    <property type="entry name" value="FAD/NAD-bd_sf"/>
</dbReference>
<evidence type="ECO:0000256" key="14">
    <source>
        <dbReference type="ARBA" id="ARBA00066447"/>
    </source>
</evidence>
<dbReference type="Proteomes" id="UP000440578">
    <property type="component" value="Unassembled WGS sequence"/>
</dbReference>
<proteinExistence type="inferred from homology"/>
<organism evidence="18 19">
    <name type="scientific">Amphibalanus amphitrite</name>
    <name type="common">Striped barnacle</name>
    <name type="synonym">Balanus amphitrite</name>
    <dbReference type="NCBI Taxonomy" id="1232801"/>
    <lineage>
        <taxon>Eukaryota</taxon>
        <taxon>Metazoa</taxon>
        <taxon>Ecdysozoa</taxon>
        <taxon>Arthropoda</taxon>
        <taxon>Crustacea</taxon>
        <taxon>Multicrustacea</taxon>
        <taxon>Cirripedia</taxon>
        <taxon>Thoracica</taxon>
        <taxon>Thoracicalcarea</taxon>
        <taxon>Balanomorpha</taxon>
        <taxon>Balanoidea</taxon>
        <taxon>Balanidae</taxon>
        <taxon>Amphibalaninae</taxon>
        <taxon>Amphibalanus</taxon>
    </lineage>
</organism>
<comment type="cofactor">
    <cofactor evidence="1">
        <name>FAD</name>
        <dbReference type="ChEBI" id="CHEBI:57692"/>
    </cofactor>
</comment>
<dbReference type="GO" id="GO:0070224">
    <property type="term" value="F:sulfide:quinone oxidoreductase activity"/>
    <property type="evidence" value="ECO:0007669"/>
    <property type="project" value="TreeGrafter"/>
</dbReference>
<comment type="catalytic activity">
    <reaction evidence="11">
        <text>a quinone + hydrogen sulfide + glutathione + H(+) = S-sulfanylglutathione + a quinol</text>
        <dbReference type="Rhea" id="RHEA:55156"/>
        <dbReference type="ChEBI" id="CHEBI:15378"/>
        <dbReference type="ChEBI" id="CHEBI:24646"/>
        <dbReference type="ChEBI" id="CHEBI:29919"/>
        <dbReference type="ChEBI" id="CHEBI:57925"/>
        <dbReference type="ChEBI" id="CHEBI:58905"/>
        <dbReference type="ChEBI" id="CHEBI:132124"/>
        <dbReference type="EC" id="1.8.5.8"/>
    </reaction>
    <physiologicalReaction direction="left-to-right" evidence="11">
        <dbReference type="Rhea" id="RHEA:55157"/>
    </physiologicalReaction>
</comment>
<keyword evidence="8" id="KW-0496">Mitochondrion</keyword>
<dbReference type="PROSITE" id="PS51257">
    <property type="entry name" value="PROKAR_LIPOPROTEIN"/>
    <property type="match status" value="1"/>
</dbReference>
<evidence type="ECO:0000313" key="18">
    <source>
        <dbReference type="EMBL" id="KAF0309197.1"/>
    </source>
</evidence>
<dbReference type="FunFam" id="3.50.50.60:FF:000034">
    <property type="entry name" value="sulfide:quinone oxidoreductase, mitochondrial"/>
    <property type="match status" value="1"/>
</dbReference>
<evidence type="ECO:0000256" key="15">
    <source>
        <dbReference type="ARBA" id="ARBA00070160"/>
    </source>
</evidence>
<dbReference type="InterPro" id="IPR023753">
    <property type="entry name" value="FAD/NAD-binding_dom"/>
</dbReference>
<evidence type="ECO:0000313" key="19">
    <source>
        <dbReference type="Proteomes" id="UP000440578"/>
    </source>
</evidence>
<dbReference type="PANTHER" id="PTHR10632:SF2">
    <property type="entry name" value="SULFIDE:QUINONE OXIDOREDUCTASE, MITOCHONDRIAL"/>
    <property type="match status" value="1"/>
</dbReference>
<comment type="caution">
    <text evidence="18">The sequence shown here is derived from an EMBL/GenBank/DDBJ whole genome shotgun (WGS) entry which is preliminary data.</text>
</comment>
<dbReference type="EMBL" id="VIIS01000427">
    <property type="protein sequence ID" value="KAF0309197.1"/>
    <property type="molecule type" value="Genomic_DNA"/>
</dbReference>
<dbReference type="AlphaFoldDB" id="A0A6A4WP94"/>
<evidence type="ECO:0000256" key="6">
    <source>
        <dbReference type="ARBA" id="ARBA00022946"/>
    </source>
</evidence>
<dbReference type="GO" id="GO:0048038">
    <property type="term" value="F:quinone binding"/>
    <property type="evidence" value="ECO:0007669"/>
    <property type="project" value="UniProtKB-KW"/>
</dbReference>
<accession>A0A6A4WP94</accession>
<evidence type="ECO:0000256" key="16">
    <source>
        <dbReference type="ARBA" id="ARBA00082958"/>
    </source>
</evidence>
<comment type="catalytic activity">
    <reaction evidence="10">
        <text>ubiquinone-10 + hydrogen sulfide + glutathione + H(+) = S-sulfanylglutathione + ubiquinol-10</text>
        <dbReference type="Rhea" id="RHEA:62608"/>
        <dbReference type="ChEBI" id="CHEBI:15378"/>
        <dbReference type="ChEBI" id="CHEBI:29919"/>
        <dbReference type="ChEBI" id="CHEBI:46245"/>
        <dbReference type="ChEBI" id="CHEBI:57925"/>
        <dbReference type="ChEBI" id="CHEBI:58905"/>
        <dbReference type="ChEBI" id="CHEBI:64183"/>
    </reaction>
    <physiologicalReaction direction="left-to-right" evidence="10">
        <dbReference type="Rhea" id="RHEA:62609"/>
    </physiologicalReaction>
</comment>
<evidence type="ECO:0000256" key="8">
    <source>
        <dbReference type="ARBA" id="ARBA00023128"/>
    </source>
</evidence>
<dbReference type="EC" id="1.8.5.8" evidence="14"/>
<comment type="function">
    <text evidence="12">Catalyzes the oxidation of hydrogen sulfide with the help of a quinone, such as ubiquinone-10, giving rise to thiosulfate and ultimately to sulfane (molecular sulfur) atoms. Requires an additional electron acceptor; can use sulfite, sulfide or cyanide (in vitro). It is believed the in vivo electron acceptor is glutathione.</text>
</comment>
<evidence type="ECO:0000259" key="17">
    <source>
        <dbReference type="Pfam" id="PF07992"/>
    </source>
</evidence>
<sequence>MLRYKLVVVGGGSGGCSVAAKFTRKLGKGQVAVIEPAEKHYYQPMWTMVGGGMKTVEQSARPMKDVLPAQADWIRERAVAFDPKSNKVTTSSGDEVTYEYLVVAMGIQINWDAIKGLKEALDTPGVCSNYSPKYAPKTFEELKAFREGNAIFTFPNTPIKCPGAPQKILYIADQYLRKTGKRDKATLIYNTSLPVLFGVKKYAESLWKVVEDRGIVVNNRRCLTEVRPDTREAVFVDLDRPEQQFIDKYELLHVTPNMSAPDVLKACPALTDAAGYVDVDKHTLQHNRHPNVFAIGDCSSVPTSKTAAAVAAECGVLGKNLWSVMSGGQCTASYDGYTSCPLVTGYSKCILAEFKFDGVPLETFPIDQGKERWAPFVMKKELMPFLYWQLMLKGYWNGPKVIRKALHLGLSD</sequence>
<reference evidence="18 19" key="1">
    <citation type="submission" date="2019-07" db="EMBL/GenBank/DDBJ databases">
        <title>Draft genome assembly of a fouling barnacle, Amphibalanus amphitrite (Darwin, 1854): The first reference genome for Thecostraca.</title>
        <authorList>
            <person name="Kim W."/>
        </authorList>
    </citation>
    <scope>NUCLEOTIDE SEQUENCE [LARGE SCALE GENOMIC DNA]</scope>
    <source>
        <strain evidence="18">SNU_AA5</strain>
        <tissue evidence="18">Soma without cirri and trophi</tissue>
    </source>
</reference>
<evidence type="ECO:0000256" key="3">
    <source>
        <dbReference type="ARBA" id="ARBA00022630"/>
    </source>
</evidence>
<keyword evidence="7" id="KW-0560">Oxidoreductase</keyword>
<evidence type="ECO:0000256" key="12">
    <source>
        <dbReference type="ARBA" id="ARBA00059167"/>
    </source>
</evidence>
<evidence type="ECO:0000256" key="10">
    <source>
        <dbReference type="ARBA" id="ARBA00052810"/>
    </source>
</evidence>
<dbReference type="OrthoDB" id="5376590at2759"/>
<keyword evidence="3" id="KW-0285">Flavoprotein</keyword>
<gene>
    <name evidence="18" type="primary">SQOR_1</name>
    <name evidence="18" type="ORF">FJT64_019651</name>
</gene>
<feature type="domain" description="FAD/NAD(P)-binding" evidence="17">
    <location>
        <begin position="4"/>
        <end position="118"/>
    </location>
</feature>
<dbReference type="SUPFAM" id="SSF51905">
    <property type="entry name" value="FAD/NAD(P)-binding domain"/>
    <property type="match status" value="1"/>
</dbReference>
<evidence type="ECO:0000256" key="2">
    <source>
        <dbReference type="ARBA" id="ARBA00004173"/>
    </source>
</evidence>
<evidence type="ECO:0000256" key="5">
    <source>
        <dbReference type="ARBA" id="ARBA00022827"/>
    </source>
</evidence>
<dbReference type="FunFam" id="3.50.50.60:FF:000039">
    <property type="entry name" value="Sulfide:quinone oxidoreductase, mitochondrial"/>
    <property type="match status" value="1"/>
</dbReference>
<evidence type="ECO:0000256" key="11">
    <source>
        <dbReference type="ARBA" id="ARBA00052986"/>
    </source>
</evidence>
<evidence type="ECO:0000256" key="4">
    <source>
        <dbReference type="ARBA" id="ARBA00022719"/>
    </source>
</evidence>
<comment type="catalytic activity">
    <reaction evidence="9">
        <text>ubiquinone-10 + hydrogen sulfide + sulfite + 2 H(+) = ubiquinol-10 + thiosulfate</text>
        <dbReference type="Rhea" id="RHEA:38359"/>
        <dbReference type="ChEBI" id="CHEBI:15378"/>
        <dbReference type="ChEBI" id="CHEBI:17359"/>
        <dbReference type="ChEBI" id="CHEBI:29919"/>
        <dbReference type="ChEBI" id="CHEBI:33542"/>
        <dbReference type="ChEBI" id="CHEBI:46245"/>
        <dbReference type="ChEBI" id="CHEBI:64183"/>
    </reaction>
    <physiologicalReaction direction="left-to-right" evidence="9">
        <dbReference type="Rhea" id="RHEA:38360"/>
    </physiologicalReaction>
</comment>
<evidence type="ECO:0000256" key="7">
    <source>
        <dbReference type="ARBA" id="ARBA00023002"/>
    </source>
</evidence>
<dbReference type="PANTHER" id="PTHR10632">
    <property type="entry name" value="SULFIDE:QUINONE OXIDOREDUCTASE"/>
    <property type="match status" value="1"/>
</dbReference>